<keyword evidence="5" id="KW-0805">Transcription regulation</keyword>
<keyword evidence="4" id="KW-0862">Zinc</keyword>
<dbReference type="SUPFAM" id="SSF57716">
    <property type="entry name" value="Glucocorticoid receptor-like (DNA-binding domain)"/>
    <property type="match status" value="1"/>
</dbReference>
<organism evidence="11 12">
    <name type="scientific">Meloidogyne floridensis</name>
    <dbReference type="NCBI Taxonomy" id="298350"/>
    <lineage>
        <taxon>Eukaryota</taxon>
        <taxon>Metazoa</taxon>
        <taxon>Ecdysozoa</taxon>
        <taxon>Nematoda</taxon>
        <taxon>Chromadorea</taxon>
        <taxon>Rhabditida</taxon>
        <taxon>Tylenchina</taxon>
        <taxon>Tylenchomorpha</taxon>
        <taxon>Tylenchoidea</taxon>
        <taxon>Meloidogynidae</taxon>
        <taxon>Meloidogyninae</taxon>
        <taxon>Meloidogyne</taxon>
    </lineage>
</organism>
<evidence type="ECO:0000256" key="6">
    <source>
        <dbReference type="ARBA" id="ARBA00023125"/>
    </source>
</evidence>
<dbReference type="InterPro" id="IPR001628">
    <property type="entry name" value="Znf_hrmn_rcpt"/>
</dbReference>
<accession>A0A915NAB2</accession>
<evidence type="ECO:0000256" key="7">
    <source>
        <dbReference type="ARBA" id="ARBA00023163"/>
    </source>
</evidence>
<evidence type="ECO:0000313" key="11">
    <source>
        <dbReference type="Proteomes" id="UP000887560"/>
    </source>
</evidence>
<evidence type="ECO:0000256" key="9">
    <source>
        <dbReference type="ARBA" id="ARBA00023242"/>
    </source>
</evidence>
<dbReference type="PANTHER" id="PTHR24083">
    <property type="entry name" value="NUCLEAR HORMONE RECEPTOR"/>
    <property type="match status" value="1"/>
</dbReference>
<dbReference type="InterPro" id="IPR050274">
    <property type="entry name" value="Nuclear_hormone_rcpt_NR2"/>
</dbReference>
<sequence length="281" mass="32051">MSLTNYINETVNELMENESLQNLEDGVVIEGNNEENGNKIVEENKNKNLKNRKRSAKARRNINPAPTECCICERIASGYLFYGVNCCDGCKHFFNRSITSKNKYKCEKDGNCNLSNSNFLQLNVIWSLIAAQNKQFLDYLLTVEQNACRTRASGIDECHYNSSFNSLASLLTRKENLIAMKHMIGLHKYPKSGRDPIEGHRVFSNRPKPMTDDEQNIVLNHYGPLPGAKRYAELLHLIEFCFNCANNHSLFLNYVAYVTDQDYFHNSMPEALVDISLGCKT</sequence>
<dbReference type="GO" id="GO:0043565">
    <property type="term" value="F:sequence-specific DNA binding"/>
    <property type="evidence" value="ECO:0007669"/>
    <property type="project" value="InterPro"/>
</dbReference>
<evidence type="ECO:0000256" key="3">
    <source>
        <dbReference type="ARBA" id="ARBA00022771"/>
    </source>
</evidence>
<dbReference type="Gene3D" id="3.30.50.10">
    <property type="entry name" value="Erythroid Transcription Factor GATA-1, subunit A"/>
    <property type="match status" value="1"/>
</dbReference>
<evidence type="ECO:0000256" key="8">
    <source>
        <dbReference type="ARBA" id="ARBA00023170"/>
    </source>
</evidence>
<evidence type="ECO:0000256" key="4">
    <source>
        <dbReference type="ARBA" id="ARBA00022833"/>
    </source>
</evidence>
<proteinExistence type="inferred from homology"/>
<evidence type="ECO:0000256" key="2">
    <source>
        <dbReference type="ARBA" id="ARBA00022723"/>
    </source>
</evidence>
<keyword evidence="8" id="KW-0675">Receptor</keyword>
<dbReference type="GO" id="GO:0003700">
    <property type="term" value="F:DNA-binding transcription factor activity"/>
    <property type="evidence" value="ECO:0007669"/>
    <property type="project" value="InterPro"/>
</dbReference>
<feature type="domain" description="Nuclear receptor" evidence="10">
    <location>
        <begin position="66"/>
        <end position="116"/>
    </location>
</feature>
<keyword evidence="2" id="KW-0479">Metal-binding</keyword>
<evidence type="ECO:0000259" key="10">
    <source>
        <dbReference type="PROSITE" id="PS51030"/>
    </source>
</evidence>
<keyword evidence="9" id="KW-0539">Nucleus</keyword>
<protein>
    <submittedName>
        <fullName evidence="12">Nuclear receptor domain-containing protein</fullName>
    </submittedName>
</protein>
<comment type="similarity">
    <text evidence="1">Belongs to the nuclear hormone receptor family.</text>
</comment>
<dbReference type="PROSITE" id="PS51030">
    <property type="entry name" value="NUCLEAR_REC_DBD_2"/>
    <property type="match status" value="1"/>
</dbReference>
<dbReference type="GO" id="GO:0008270">
    <property type="term" value="F:zinc ion binding"/>
    <property type="evidence" value="ECO:0007669"/>
    <property type="project" value="UniProtKB-KW"/>
</dbReference>
<dbReference type="WBParaSite" id="scf7180000416066.g14">
    <property type="protein sequence ID" value="scf7180000416066.g14"/>
    <property type="gene ID" value="scf7180000416066.g14"/>
</dbReference>
<reference evidence="12" key="1">
    <citation type="submission" date="2022-11" db="UniProtKB">
        <authorList>
            <consortium name="WormBaseParasite"/>
        </authorList>
    </citation>
    <scope>IDENTIFICATION</scope>
</reference>
<keyword evidence="6" id="KW-0238">DNA-binding</keyword>
<keyword evidence="3" id="KW-0863">Zinc-finger</keyword>
<keyword evidence="7" id="KW-0804">Transcription</keyword>
<dbReference type="InterPro" id="IPR013088">
    <property type="entry name" value="Znf_NHR/GATA"/>
</dbReference>
<evidence type="ECO:0000313" key="12">
    <source>
        <dbReference type="WBParaSite" id="scf7180000416066.g14"/>
    </source>
</evidence>
<dbReference type="Pfam" id="PF00105">
    <property type="entry name" value="zf-C4"/>
    <property type="match status" value="1"/>
</dbReference>
<dbReference type="SMART" id="SM00399">
    <property type="entry name" value="ZnF_C4"/>
    <property type="match status" value="1"/>
</dbReference>
<dbReference type="Proteomes" id="UP000887560">
    <property type="component" value="Unplaced"/>
</dbReference>
<evidence type="ECO:0000256" key="5">
    <source>
        <dbReference type="ARBA" id="ARBA00023015"/>
    </source>
</evidence>
<dbReference type="AlphaFoldDB" id="A0A915NAB2"/>
<keyword evidence="11" id="KW-1185">Reference proteome</keyword>
<name>A0A915NAB2_9BILA</name>
<evidence type="ECO:0000256" key="1">
    <source>
        <dbReference type="ARBA" id="ARBA00005993"/>
    </source>
</evidence>